<keyword evidence="7" id="KW-1185">Reference proteome</keyword>
<keyword evidence="3 5" id="KW-1133">Transmembrane helix</keyword>
<feature type="transmembrane region" description="Helical" evidence="5">
    <location>
        <begin position="257"/>
        <end position="272"/>
    </location>
</feature>
<feature type="transmembrane region" description="Helical" evidence="5">
    <location>
        <begin position="128"/>
        <end position="149"/>
    </location>
</feature>
<organism evidence="6 7">
    <name type="scientific">Cryptolaemus montrouzieri</name>
    <dbReference type="NCBI Taxonomy" id="559131"/>
    <lineage>
        <taxon>Eukaryota</taxon>
        <taxon>Metazoa</taxon>
        <taxon>Ecdysozoa</taxon>
        <taxon>Arthropoda</taxon>
        <taxon>Hexapoda</taxon>
        <taxon>Insecta</taxon>
        <taxon>Pterygota</taxon>
        <taxon>Neoptera</taxon>
        <taxon>Endopterygota</taxon>
        <taxon>Coleoptera</taxon>
        <taxon>Polyphaga</taxon>
        <taxon>Cucujiformia</taxon>
        <taxon>Coccinelloidea</taxon>
        <taxon>Coccinellidae</taxon>
        <taxon>Scymninae</taxon>
        <taxon>Scymnini</taxon>
        <taxon>Cryptolaemus</taxon>
    </lineage>
</organism>
<keyword evidence="4 5" id="KW-0472">Membrane</keyword>
<keyword evidence="2 5" id="KW-0812">Transmembrane</keyword>
<evidence type="ECO:0000256" key="5">
    <source>
        <dbReference type="SAM" id="Phobius"/>
    </source>
</evidence>
<evidence type="ECO:0000313" key="7">
    <source>
        <dbReference type="Proteomes" id="UP001516400"/>
    </source>
</evidence>
<feature type="transmembrane region" description="Helical" evidence="5">
    <location>
        <begin position="95"/>
        <end position="116"/>
    </location>
</feature>
<dbReference type="Proteomes" id="UP001516400">
    <property type="component" value="Unassembled WGS sequence"/>
</dbReference>
<dbReference type="GO" id="GO:0016020">
    <property type="term" value="C:membrane"/>
    <property type="evidence" value="ECO:0007669"/>
    <property type="project" value="UniProtKB-SubCell"/>
</dbReference>
<dbReference type="Pfam" id="PF07690">
    <property type="entry name" value="MFS_1"/>
    <property type="match status" value="1"/>
</dbReference>
<gene>
    <name evidence="6" type="ORF">HHI36_013480</name>
</gene>
<proteinExistence type="predicted"/>
<dbReference type="PANTHER" id="PTHR23507:SF1">
    <property type="entry name" value="FI18259P1-RELATED"/>
    <property type="match status" value="1"/>
</dbReference>
<dbReference type="PANTHER" id="PTHR23507">
    <property type="entry name" value="ZGC:174356"/>
    <property type="match status" value="1"/>
</dbReference>
<name>A0ABD2NHF1_9CUCU</name>
<evidence type="ECO:0008006" key="8">
    <source>
        <dbReference type="Google" id="ProtNLM"/>
    </source>
</evidence>
<evidence type="ECO:0000256" key="1">
    <source>
        <dbReference type="ARBA" id="ARBA00004141"/>
    </source>
</evidence>
<sequence>MLALYIIPSVFASLATQNLNLEKACRVNLGYPTHVCDALSQRNTANYTKEEENVQQLVASMAIWKTVLQSAFPAFLIMFIGSWSDRWGKRKPCMILPIIGEFATVLGLLLCSHFFYELPMEVGGFIEGLFPALTGGWFTMFMGVFSYIGDVTTVEMRTLRIGIVNVICSLGIPIGLALSGIMYKKIGFYGVFASAAVMYIIALYYGITSIKETKKVDVPTLESGSCAFVRDFFDVKHLYRTFEVAFKKGENKRRKKVMLLMLVVMVVIGPMHDSCTVSSDNYVVNTKSLSCFYCQAKYHPECENERCNFEIHSRVGQSVLDLRWLTFCGKTETRYEFVLTIPKVSNGINQDMMGVIGTGITKSTERKQLSALMNTSTYSKPITRKSRSTLLPLLKLNIVDFLKDVIPDVSCTQQNSKYHKLYVFFKLTVSDVLPEGNGQAVVSR</sequence>
<protein>
    <recommendedName>
        <fullName evidence="8">Proton-coupled folate transporter</fullName>
    </recommendedName>
</protein>
<comment type="caution">
    <text evidence="6">The sequence shown here is derived from an EMBL/GenBank/DDBJ whole genome shotgun (WGS) entry which is preliminary data.</text>
</comment>
<evidence type="ECO:0000256" key="4">
    <source>
        <dbReference type="ARBA" id="ARBA00023136"/>
    </source>
</evidence>
<dbReference type="InterPro" id="IPR011701">
    <property type="entry name" value="MFS"/>
</dbReference>
<reference evidence="6 7" key="1">
    <citation type="journal article" date="2021" name="BMC Biol.">
        <title>Horizontally acquired antibacterial genes associated with adaptive radiation of ladybird beetles.</title>
        <authorList>
            <person name="Li H.S."/>
            <person name="Tang X.F."/>
            <person name="Huang Y.H."/>
            <person name="Xu Z.Y."/>
            <person name="Chen M.L."/>
            <person name="Du X.Y."/>
            <person name="Qiu B.Y."/>
            <person name="Chen P.T."/>
            <person name="Zhang W."/>
            <person name="Slipinski A."/>
            <person name="Escalona H.E."/>
            <person name="Waterhouse R.M."/>
            <person name="Zwick A."/>
            <person name="Pang H."/>
        </authorList>
    </citation>
    <scope>NUCLEOTIDE SEQUENCE [LARGE SCALE GENOMIC DNA]</scope>
    <source>
        <strain evidence="6">SYSU2018</strain>
    </source>
</reference>
<feature type="transmembrane region" description="Helical" evidence="5">
    <location>
        <begin position="161"/>
        <end position="182"/>
    </location>
</feature>
<evidence type="ECO:0000256" key="3">
    <source>
        <dbReference type="ARBA" id="ARBA00022989"/>
    </source>
</evidence>
<accession>A0ABD2NHF1</accession>
<feature type="transmembrane region" description="Helical" evidence="5">
    <location>
        <begin position="188"/>
        <end position="207"/>
    </location>
</feature>
<dbReference type="SUPFAM" id="SSF103473">
    <property type="entry name" value="MFS general substrate transporter"/>
    <property type="match status" value="1"/>
</dbReference>
<dbReference type="InterPro" id="IPR036259">
    <property type="entry name" value="MFS_trans_sf"/>
</dbReference>
<dbReference type="Gene3D" id="1.20.1250.20">
    <property type="entry name" value="MFS general substrate transporter like domains"/>
    <property type="match status" value="1"/>
</dbReference>
<dbReference type="EMBL" id="JABFTP020000103">
    <property type="protein sequence ID" value="KAL3278137.1"/>
    <property type="molecule type" value="Genomic_DNA"/>
</dbReference>
<evidence type="ECO:0000256" key="2">
    <source>
        <dbReference type="ARBA" id="ARBA00022692"/>
    </source>
</evidence>
<dbReference type="AlphaFoldDB" id="A0ABD2NHF1"/>
<feature type="transmembrane region" description="Helical" evidence="5">
    <location>
        <begin position="62"/>
        <end position="83"/>
    </location>
</feature>
<evidence type="ECO:0000313" key="6">
    <source>
        <dbReference type="EMBL" id="KAL3278137.1"/>
    </source>
</evidence>
<comment type="subcellular location">
    <subcellularLocation>
        <location evidence="1">Membrane</location>
        <topology evidence="1">Multi-pass membrane protein</topology>
    </subcellularLocation>
</comment>